<dbReference type="InterPro" id="IPR040457">
    <property type="entry name" value="GCP_C"/>
</dbReference>
<feature type="domain" description="Gamma tubulin complex component C-terminal" evidence="7">
    <location>
        <begin position="589"/>
        <end position="962"/>
    </location>
</feature>
<dbReference type="PANTHER" id="PTHR19302:SF13">
    <property type="entry name" value="GAMMA-TUBULIN COMPLEX COMPONENT 2"/>
    <property type="match status" value="1"/>
</dbReference>
<reference evidence="9" key="1">
    <citation type="submission" date="2016-04" db="EMBL/GenBank/DDBJ databases">
        <authorList>
            <person name="Evans L.H."/>
            <person name="Alamgir A."/>
            <person name="Owens N."/>
            <person name="Weber N.D."/>
            <person name="Virtaneva K."/>
            <person name="Barbian K."/>
            <person name="Babar A."/>
            <person name="Rosenke K."/>
        </authorList>
    </citation>
    <scope>NUCLEOTIDE SEQUENCE [LARGE SCALE GENOMIC DNA]</scope>
    <source>
        <strain evidence="9">CBS 101.48</strain>
    </source>
</reference>
<keyword evidence="3 5" id="KW-0493">Microtubule</keyword>
<keyword evidence="4 5" id="KW-0206">Cytoskeleton</keyword>
<dbReference type="GO" id="GO:0000278">
    <property type="term" value="P:mitotic cell cycle"/>
    <property type="evidence" value="ECO:0007669"/>
    <property type="project" value="TreeGrafter"/>
</dbReference>
<comment type="similarity">
    <text evidence="1 5">Belongs to the TUBGCP family.</text>
</comment>
<feature type="domain" description="Gamma tubulin complex component protein N-terminal" evidence="8">
    <location>
        <begin position="187"/>
        <end position="586"/>
    </location>
</feature>
<dbReference type="Proteomes" id="UP000078561">
    <property type="component" value="Unassembled WGS sequence"/>
</dbReference>
<feature type="region of interest" description="Disordered" evidence="6">
    <location>
        <begin position="1"/>
        <end position="21"/>
    </location>
</feature>
<dbReference type="InterPro" id="IPR041470">
    <property type="entry name" value="GCP_N"/>
</dbReference>
<dbReference type="GO" id="GO:0005874">
    <property type="term" value="C:microtubule"/>
    <property type="evidence" value="ECO:0007669"/>
    <property type="project" value="UniProtKB-KW"/>
</dbReference>
<sequence>MAHLHNSTHNASSPPSSPVYRSANIERREQRRSTTLSSNRTSVLLSERQLNKINQNLANIRHNSLPGGPEAQNPSSKQHPSFMNDMAVATDPMVHSSPTLQTPHLSRASGMPRSKYLFWRVMDSSERKYVAIYFTDIHFTTDFGRSWKEATRQAHSLTHSLTHTSQPTRSDPTIGAFPAHIQEYTVIEDLLYILMGINGKCIKFEYPSMADDLDDEDDDPMQDIESVTSTNTWDSVKYDVDMTLDPSLRHMVEKLLPLATYYMSVDAFVEEFGRFPYGAVNHALCAAIRVFLKEYTNFIAQLEHQFQTSHQFTLHRLWFYAQDTLQQMKILHQLTVAIRGLSKRPPSADDDEDDIDAVLEGLKSTSDDSNEIVIPDRQKGAAILNVLSDRLVGLSGDPKCKQIYSFLLSRASLPYFDILHAWIYRGEIMDPYNEFMVVEKRNVKKENLKEDFNDAYWEMRYTVRDSSLVPGFLEPLKQQVLLAGKYLNVVRECGVNIAKPEEMADIMAQDNHSLQEQSPNASKTATNQRPFIFHGNGVHGARNGDLSHVATRNDVWLAVDGGKFIKNLEIAYKYANRTLLNLLLKEQQLTARLRSIKHYFFLDQSDFLTSFLDLAKDELKKPTHDIPLARLQSLMDIVLRNSSSVAAYDPFKEDVVVALSPLKMIDELLRIISVDGMKTPLDMNSSGILGQEGSSAYLLDRSQSLSGSMVLPSNPSSNAPPKDALNGYDALTLDYTVTFPLSLVISRKALTKYQLLFRHLLYLKHVEDLLCKTWIDQKGSVWRQKSSCPQTEHWKSRVYSLRNRMLSFVQQFTYYVTNEVLEPNWRQLESNLTKVSTVDEVLQYHSDFLDTCLKQCMLTNSKLLRIYNRLMASCVKFSLQAERYTQLLEARQEQQSMLSGLSKAGPDSKSTNTQFEAVQRSLAKMEEGIRYHMKLLLDALNFFSATETVQFLCLVARLDFNRIH</sequence>
<comment type="subcellular location">
    <subcellularLocation>
        <location evidence="5">Cytoplasm</location>
        <location evidence="5">Cytoskeleton</location>
        <location evidence="5">Microtubule organizing center</location>
    </subcellularLocation>
</comment>
<dbReference type="GO" id="GO:0000922">
    <property type="term" value="C:spindle pole"/>
    <property type="evidence" value="ECO:0007669"/>
    <property type="project" value="InterPro"/>
</dbReference>
<evidence type="ECO:0000259" key="8">
    <source>
        <dbReference type="Pfam" id="PF17681"/>
    </source>
</evidence>
<dbReference type="GO" id="GO:0007020">
    <property type="term" value="P:microtubule nucleation"/>
    <property type="evidence" value="ECO:0007669"/>
    <property type="project" value="InterPro"/>
</dbReference>
<keyword evidence="2 5" id="KW-0963">Cytoplasm</keyword>
<evidence type="ECO:0000256" key="1">
    <source>
        <dbReference type="ARBA" id="ARBA00010337"/>
    </source>
</evidence>
<evidence type="ECO:0000256" key="4">
    <source>
        <dbReference type="ARBA" id="ARBA00023212"/>
    </source>
</evidence>
<dbReference type="FunCoup" id="A0A163K1V6">
    <property type="interactions" value="775"/>
</dbReference>
<dbReference type="Pfam" id="PF17681">
    <property type="entry name" value="GCP_N_terminal"/>
    <property type="match status" value="1"/>
</dbReference>
<feature type="compositionally biased region" description="Polar residues" evidence="6">
    <location>
        <begin position="72"/>
        <end position="81"/>
    </location>
</feature>
<gene>
    <name evidence="9" type="primary">ABSGL_10587.1 scaffold 12026</name>
</gene>
<dbReference type="GO" id="GO:0031122">
    <property type="term" value="P:cytoplasmic microtubule organization"/>
    <property type="evidence" value="ECO:0007669"/>
    <property type="project" value="TreeGrafter"/>
</dbReference>
<evidence type="ECO:0000256" key="3">
    <source>
        <dbReference type="ARBA" id="ARBA00022701"/>
    </source>
</evidence>
<proteinExistence type="inferred from homology"/>
<dbReference type="AlphaFoldDB" id="A0A163K1V6"/>
<dbReference type="STRING" id="4829.A0A163K1V6"/>
<feature type="region of interest" description="Disordered" evidence="6">
    <location>
        <begin position="60"/>
        <end position="82"/>
    </location>
</feature>
<dbReference type="InterPro" id="IPR042241">
    <property type="entry name" value="GCP_C_sf"/>
</dbReference>
<dbReference type="EMBL" id="LT554414">
    <property type="protein sequence ID" value="SAM04721.1"/>
    <property type="molecule type" value="Genomic_DNA"/>
</dbReference>
<dbReference type="GO" id="GO:0051011">
    <property type="term" value="F:microtubule minus-end binding"/>
    <property type="evidence" value="ECO:0007669"/>
    <property type="project" value="TreeGrafter"/>
</dbReference>
<dbReference type="GO" id="GO:0051225">
    <property type="term" value="P:spindle assembly"/>
    <property type="evidence" value="ECO:0007669"/>
    <property type="project" value="TreeGrafter"/>
</dbReference>
<dbReference type="OrthoDB" id="2192946at2759"/>
<dbReference type="OMA" id="QNMSGDP"/>
<evidence type="ECO:0000256" key="5">
    <source>
        <dbReference type="RuleBase" id="RU363050"/>
    </source>
</evidence>
<dbReference type="PANTHER" id="PTHR19302">
    <property type="entry name" value="GAMMA TUBULIN COMPLEX PROTEIN"/>
    <property type="match status" value="1"/>
</dbReference>
<dbReference type="InterPro" id="IPR007259">
    <property type="entry name" value="GCP"/>
</dbReference>
<dbReference type="Pfam" id="PF04130">
    <property type="entry name" value="GCP_C_terminal"/>
    <property type="match status" value="1"/>
</dbReference>
<dbReference type="GO" id="GO:0043015">
    <property type="term" value="F:gamma-tubulin binding"/>
    <property type="evidence" value="ECO:0007669"/>
    <property type="project" value="InterPro"/>
</dbReference>
<dbReference type="InParanoid" id="A0A163K1V6"/>
<name>A0A163K1V6_ABSGL</name>
<keyword evidence="10" id="KW-1185">Reference proteome</keyword>
<dbReference type="GO" id="GO:0044732">
    <property type="term" value="C:mitotic spindle pole body"/>
    <property type="evidence" value="ECO:0007669"/>
    <property type="project" value="TreeGrafter"/>
</dbReference>
<evidence type="ECO:0000259" key="7">
    <source>
        <dbReference type="Pfam" id="PF04130"/>
    </source>
</evidence>
<evidence type="ECO:0000313" key="10">
    <source>
        <dbReference type="Proteomes" id="UP000078561"/>
    </source>
</evidence>
<dbReference type="GO" id="GO:0051321">
    <property type="term" value="P:meiotic cell cycle"/>
    <property type="evidence" value="ECO:0007669"/>
    <property type="project" value="TreeGrafter"/>
</dbReference>
<accession>A0A163K1V6</accession>
<evidence type="ECO:0000313" key="9">
    <source>
        <dbReference type="EMBL" id="SAM04721.1"/>
    </source>
</evidence>
<protein>
    <recommendedName>
        <fullName evidence="5">Spindle pole body component</fullName>
    </recommendedName>
</protein>
<dbReference type="GO" id="GO:0000930">
    <property type="term" value="C:gamma-tubulin complex"/>
    <property type="evidence" value="ECO:0007669"/>
    <property type="project" value="TreeGrafter"/>
</dbReference>
<organism evidence="9">
    <name type="scientific">Absidia glauca</name>
    <name type="common">Pin mould</name>
    <dbReference type="NCBI Taxonomy" id="4829"/>
    <lineage>
        <taxon>Eukaryota</taxon>
        <taxon>Fungi</taxon>
        <taxon>Fungi incertae sedis</taxon>
        <taxon>Mucoromycota</taxon>
        <taxon>Mucoromycotina</taxon>
        <taxon>Mucoromycetes</taxon>
        <taxon>Mucorales</taxon>
        <taxon>Cunninghamellaceae</taxon>
        <taxon>Absidia</taxon>
    </lineage>
</organism>
<feature type="compositionally biased region" description="Polar residues" evidence="6">
    <location>
        <begin position="1"/>
        <end position="14"/>
    </location>
</feature>
<dbReference type="Gene3D" id="1.20.120.1900">
    <property type="entry name" value="Gamma-tubulin complex, C-terminal domain"/>
    <property type="match status" value="1"/>
</dbReference>
<evidence type="ECO:0000256" key="6">
    <source>
        <dbReference type="SAM" id="MobiDB-lite"/>
    </source>
</evidence>
<dbReference type="FunFam" id="1.20.120.1900:FF:000011">
    <property type="entry name" value="Spindle pole body component"/>
    <property type="match status" value="1"/>
</dbReference>
<evidence type="ECO:0000256" key="2">
    <source>
        <dbReference type="ARBA" id="ARBA00022490"/>
    </source>
</evidence>